<reference evidence="2" key="1">
    <citation type="journal article" date="2010" name="BMC Genomics">
        <title>Clostridium sticklandii, a specialist in amino acid degradation:revisiting its metabolism through its genome sequence.</title>
        <authorList>
            <person name="Fonknechten N."/>
            <person name="Chaussonnerie S."/>
            <person name="Tricot S."/>
            <person name="Lajus A."/>
            <person name="Andreesen J.R."/>
            <person name="Perchat N."/>
            <person name="Pelletier E."/>
            <person name="Gouyvenoux M."/>
            <person name="Barbe V."/>
            <person name="Salanoubat M."/>
            <person name="Le Paslier D."/>
            <person name="Weissenbach J."/>
            <person name="Cohen G.N."/>
            <person name="Kreimeyer A."/>
        </authorList>
    </citation>
    <scope>NUCLEOTIDE SEQUENCE [LARGE SCALE GENOMIC DNA]</scope>
    <source>
        <strain evidence="2">ATCC 12662 / DSM 519 / JCM 1433 / CCUG 9281 / NCIMB 10654 / HF</strain>
    </source>
</reference>
<dbReference type="Proteomes" id="UP000007041">
    <property type="component" value="Chromosome"/>
</dbReference>
<organism evidence="1 2">
    <name type="scientific">Acetoanaerobium sticklandii (strain ATCC 12662 / DSM 519 / JCM 1433 / CCUG 9281 / NCIMB 10654 / HF)</name>
    <name type="common">Clostridium sticklandii</name>
    <dbReference type="NCBI Taxonomy" id="499177"/>
    <lineage>
        <taxon>Bacteria</taxon>
        <taxon>Bacillati</taxon>
        <taxon>Bacillota</taxon>
        <taxon>Clostridia</taxon>
        <taxon>Peptostreptococcales</taxon>
        <taxon>Filifactoraceae</taxon>
        <taxon>Acetoanaerobium</taxon>
    </lineage>
</organism>
<name>E3PUV4_ACESD</name>
<dbReference type="KEGG" id="cst:CLOST_0304"/>
<sequence>MVAQILKLCKPKIYLKILNYLRTFLVLVISKATHESCMNVDIASIYFLTTAQKVSLKFDKLNLFF</sequence>
<protein>
    <submittedName>
        <fullName evidence="1">Uncharacterized protein</fullName>
    </submittedName>
</protein>
<accession>E3PUV4</accession>
<dbReference type="STRING" id="1511.CLOST_0304"/>
<dbReference type="EMBL" id="FP565809">
    <property type="protein sequence ID" value="CBH20434.1"/>
    <property type="molecule type" value="Genomic_DNA"/>
</dbReference>
<gene>
    <name evidence="1" type="ordered locus">CLOST_0304</name>
</gene>
<dbReference type="HOGENOM" id="CLU_2842181_0_0_9"/>
<evidence type="ECO:0000313" key="2">
    <source>
        <dbReference type="Proteomes" id="UP000007041"/>
    </source>
</evidence>
<dbReference type="AlphaFoldDB" id="E3PUV4"/>
<keyword evidence="2" id="KW-1185">Reference proteome</keyword>
<evidence type="ECO:0000313" key="1">
    <source>
        <dbReference type="EMBL" id="CBH20434.1"/>
    </source>
</evidence>
<proteinExistence type="predicted"/>
<dbReference type="BioCyc" id="CSTI499177:GJE9-313-MONOMER"/>